<evidence type="ECO:0000313" key="2">
    <source>
        <dbReference type="EMBL" id="RPA87808.1"/>
    </source>
</evidence>
<proteinExistence type="predicted"/>
<feature type="compositionally biased region" description="Basic and acidic residues" evidence="1">
    <location>
        <begin position="1"/>
        <end position="11"/>
    </location>
</feature>
<dbReference type="AlphaFoldDB" id="A0A3N4ISV1"/>
<keyword evidence="3" id="KW-1185">Reference proteome</keyword>
<feature type="compositionally biased region" description="Low complexity" evidence="1">
    <location>
        <begin position="19"/>
        <end position="31"/>
    </location>
</feature>
<organism evidence="2 3">
    <name type="scientific">Ascobolus immersus RN42</name>
    <dbReference type="NCBI Taxonomy" id="1160509"/>
    <lineage>
        <taxon>Eukaryota</taxon>
        <taxon>Fungi</taxon>
        <taxon>Dikarya</taxon>
        <taxon>Ascomycota</taxon>
        <taxon>Pezizomycotina</taxon>
        <taxon>Pezizomycetes</taxon>
        <taxon>Pezizales</taxon>
        <taxon>Ascobolaceae</taxon>
        <taxon>Ascobolus</taxon>
    </lineage>
</organism>
<gene>
    <name evidence="2" type="ORF">BJ508DRAFT_301037</name>
</gene>
<dbReference type="Proteomes" id="UP000275078">
    <property type="component" value="Unassembled WGS sequence"/>
</dbReference>
<protein>
    <submittedName>
        <fullName evidence="2">Uncharacterized protein</fullName>
    </submittedName>
</protein>
<accession>A0A3N4ISV1</accession>
<name>A0A3N4ISV1_ASCIM</name>
<evidence type="ECO:0000313" key="3">
    <source>
        <dbReference type="Proteomes" id="UP000275078"/>
    </source>
</evidence>
<reference evidence="2 3" key="1">
    <citation type="journal article" date="2018" name="Nat. Ecol. Evol.">
        <title>Pezizomycetes genomes reveal the molecular basis of ectomycorrhizal truffle lifestyle.</title>
        <authorList>
            <person name="Murat C."/>
            <person name="Payen T."/>
            <person name="Noel B."/>
            <person name="Kuo A."/>
            <person name="Morin E."/>
            <person name="Chen J."/>
            <person name="Kohler A."/>
            <person name="Krizsan K."/>
            <person name="Balestrini R."/>
            <person name="Da Silva C."/>
            <person name="Montanini B."/>
            <person name="Hainaut M."/>
            <person name="Levati E."/>
            <person name="Barry K.W."/>
            <person name="Belfiori B."/>
            <person name="Cichocki N."/>
            <person name="Clum A."/>
            <person name="Dockter R.B."/>
            <person name="Fauchery L."/>
            <person name="Guy J."/>
            <person name="Iotti M."/>
            <person name="Le Tacon F."/>
            <person name="Lindquist E.A."/>
            <person name="Lipzen A."/>
            <person name="Malagnac F."/>
            <person name="Mello A."/>
            <person name="Molinier V."/>
            <person name="Miyauchi S."/>
            <person name="Poulain J."/>
            <person name="Riccioni C."/>
            <person name="Rubini A."/>
            <person name="Sitrit Y."/>
            <person name="Splivallo R."/>
            <person name="Traeger S."/>
            <person name="Wang M."/>
            <person name="Zifcakova L."/>
            <person name="Wipf D."/>
            <person name="Zambonelli A."/>
            <person name="Paolocci F."/>
            <person name="Nowrousian M."/>
            <person name="Ottonello S."/>
            <person name="Baldrian P."/>
            <person name="Spatafora J.W."/>
            <person name="Henrissat B."/>
            <person name="Nagy L.G."/>
            <person name="Aury J.M."/>
            <person name="Wincker P."/>
            <person name="Grigoriev I.V."/>
            <person name="Bonfante P."/>
            <person name="Martin F.M."/>
        </authorList>
    </citation>
    <scope>NUCLEOTIDE SEQUENCE [LARGE SCALE GENOMIC DNA]</scope>
    <source>
        <strain evidence="2 3">RN42</strain>
    </source>
</reference>
<evidence type="ECO:0000256" key="1">
    <source>
        <dbReference type="SAM" id="MobiDB-lite"/>
    </source>
</evidence>
<sequence length="179" mass="19156">MYRGGVEERRTSQVQAQLPKSTASASPKTSSGSPQEQVHDAPSSRDANMLSPGGSPEIRNFEHWHSPPGPGTSTLPPHSLVKFLLISKFEKPHAESTSLSRDYDILFRRASGLTGKGMKVGRSACCWLRLLASAIQSGGCQGVRGVAWAGGTGDRGVGMDCVGRSVVKSRDLWIELEGH</sequence>
<feature type="region of interest" description="Disordered" evidence="1">
    <location>
        <begin position="1"/>
        <end position="75"/>
    </location>
</feature>
<dbReference type="EMBL" id="ML119646">
    <property type="protein sequence ID" value="RPA87808.1"/>
    <property type="molecule type" value="Genomic_DNA"/>
</dbReference>